<feature type="transmembrane region" description="Helical" evidence="2">
    <location>
        <begin position="91"/>
        <end position="114"/>
    </location>
</feature>
<keyword evidence="2" id="KW-0812">Transmembrane</keyword>
<organism evidence="3">
    <name type="scientific">Clastoptera arizonana</name>
    <name type="common">Arizona spittle bug</name>
    <dbReference type="NCBI Taxonomy" id="38151"/>
    <lineage>
        <taxon>Eukaryota</taxon>
        <taxon>Metazoa</taxon>
        <taxon>Ecdysozoa</taxon>
        <taxon>Arthropoda</taxon>
        <taxon>Hexapoda</taxon>
        <taxon>Insecta</taxon>
        <taxon>Pterygota</taxon>
        <taxon>Neoptera</taxon>
        <taxon>Paraneoptera</taxon>
        <taxon>Hemiptera</taxon>
        <taxon>Auchenorrhyncha</taxon>
        <taxon>Cercopoidea</taxon>
        <taxon>Clastopteridae</taxon>
        <taxon>Clastoptera</taxon>
    </lineage>
</organism>
<evidence type="ECO:0000256" key="1">
    <source>
        <dbReference type="SAM" id="MobiDB-lite"/>
    </source>
</evidence>
<gene>
    <name evidence="3" type="ORF">g.8667</name>
</gene>
<dbReference type="AlphaFoldDB" id="A0A1B6CYY2"/>
<evidence type="ECO:0000256" key="2">
    <source>
        <dbReference type="SAM" id="Phobius"/>
    </source>
</evidence>
<evidence type="ECO:0000313" key="3">
    <source>
        <dbReference type="EMBL" id="JAS18634.1"/>
    </source>
</evidence>
<sequence>MANNVCLRNLTPVGIIAGLSGGVQGLIGAVLSICVICTYFCALGVYPTLGASPTPIQYLTFLFQGTKCDGNIKAYLQASDTKTTAEALVTWMFLSLFFNVILHVVSVCLVLALWKWKKEKTVYVVNTWTFFSILACLDDVLLTYVFGDIYLGYPSTTSPLQSFTTVVVGFFTARGIFCWVTNLGFIFFMATASISLVDEVKKKKKQESSQLEIIRSWPSLNEHALSEITLNGINKDRSTTPSPTVNTAFTDRKTAYVRTPSMYGSQYPEYSALARWPSLAFNSQTMKEVSNRRLVRPTVDQQRGTRSLREYALANSSLSPQLPIQYVQRNRSSPDGIENLAFEENDELKNRFIRLQSDSGSDPYEPEIPPYPQEVLNSIPGRNTESEYYDPEFDSRLITSENKFETNTMRPKSLHEAIMTRPPLRPVLGRQRKLSSSNV</sequence>
<keyword evidence="2" id="KW-0472">Membrane</keyword>
<protein>
    <submittedName>
        <fullName evidence="3">Uncharacterized protein</fullName>
    </submittedName>
</protein>
<feature type="transmembrane region" description="Helical" evidence="2">
    <location>
        <begin position="166"/>
        <end position="197"/>
    </location>
</feature>
<feature type="transmembrane region" description="Helical" evidence="2">
    <location>
        <begin position="26"/>
        <end position="46"/>
    </location>
</feature>
<accession>A0A1B6CYY2</accession>
<reference evidence="3" key="1">
    <citation type="submission" date="2015-12" db="EMBL/GenBank/DDBJ databases">
        <title>De novo transcriptome assembly of four potential Pierce s Disease insect vectors from Arizona vineyards.</title>
        <authorList>
            <person name="Tassone E.E."/>
        </authorList>
    </citation>
    <scope>NUCLEOTIDE SEQUENCE</scope>
</reference>
<dbReference type="EMBL" id="GEDC01018664">
    <property type="protein sequence ID" value="JAS18634.1"/>
    <property type="molecule type" value="Transcribed_RNA"/>
</dbReference>
<keyword evidence="2" id="KW-1133">Transmembrane helix</keyword>
<name>A0A1B6CYY2_9HEMI</name>
<feature type="transmembrane region" description="Helical" evidence="2">
    <location>
        <begin position="121"/>
        <end position="146"/>
    </location>
</feature>
<feature type="region of interest" description="Disordered" evidence="1">
    <location>
        <begin position="407"/>
        <end position="439"/>
    </location>
</feature>
<proteinExistence type="predicted"/>